<proteinExistence type="predicted"/>
<accession>A0A0A9HB41</accession>
<reference evidence="1" key="2">
    <citation type="journal article" date="2015" name="Data Brief">
        <title>Shoot transcriptome of the giant reed, Arundo donax.</title>
        <authorList>
            <person name="Barrero R.A."/>
            <person name="Guerrero F.D."/>
            <person name="Moolhuijzen P."/>
            <person name="Goolsby J.A."/>
            <person name="Tidwell J."/>
            <person name="Bellgard S.E."/>
            <person name="Bellgard M.I."/>
        </authorList>
    </citation>
    <scope>NUCLEOTIDE SEQUENCE</scope>
    <source>
        <tissue evidence="1">Shoot tissue taken approximately 20 cm above the soil surface</tissue>
    </source>
</reference>
<evidence type="ECO:0000313" key="1">
    <source>
        <dbReference type="EMBL" id="JAE33977.1"/>
    </source>
</evidence>
<sequence length="9" mass="902">MKPASGSPK</sequence>
<dbReference type="EMBL" id="GBRH01163919">
    <property type="protein sequence ID" value="JAE33977.1"/>
    <property type="molecule type" value="Transcribed_RNA"/>
</dbReference>
<protein>
    <submittedName>
        <fullName evidence="1">Uncharacterized protein</fullName>
    </submittedName>
</protein>
<organism evidence="1">
    <name type="scientific">Arundo donax</name>
    <name type="common">Giant reed</name>
    <name type="synonym">Donax arundinaceus</name>
    <dbReference type="NCBI Taxonomy" id="35708"/>
    <lineage>
        <taxon>Eukaryota</taxon>
        <taxon>Viridiplantae</taxon>
        <taxon>Streptophyta</taxon>
        <taxon>Embryophyta</taxon>
        <taxon>Tracheophyta</taxon>
        <taxon>Spermatophyta</taxon>
        <taxon>Magnoliopsida</taxon>
        <taxon>Liliopsida</taxon>
        <taxon>Poales</taxon>
        <taxon>Poaceae</taxon>
        <taxon>PACMAD clade</taxon>
        <taxon>Arundinoideae</taxon>
        <taxon>Arundineae</taxon>
        <taxon>Arundo</taxon>
    </lineage>
</organism>
<reference evidence="1" key="1">
    <citation type="submission" date="2014-09" db="EMBL/GenBank/DDBJ databases">
        <authorList>
            <person name="Magalhaes I.L.F."/>
            <person name="Oliveira U."/>
            <person name="Santos F.R."/>
            <person name="Vidigal T.H.D.A."/>
            <person name="Brescovit A.D."/>
            <person name="Santos A.J."/>
        </authorList>
    </citation>
    <scope>NUCLEOTIDE SEQUENCE</scope>
    <source>
        <tissue evidence="1">Shoot tissue taken approximately 20 cm above the soil surface</tissue>
    </source>
</reference>
<name>A0A0A9HB41_ARUDO</name>